<feature type="compositionally biased region" description="Low complexity" evidence="1">
    <location>
        <begin position="24"/>
        <end position="37"/>
    </location>
</feature>
<evidence type="ECO:0000256" key="2">
    <source>
        <dbReference type="SAM" id="Phobius"/>
    </source>
</evidence>
<feature type="transmembrane region" description="Helical" evidence="2">
    <location>
        <begin position="1114"/>
        <end position="1136"/>
    </location>
</feature>
<dbReference type="InParanoid" id="A0A409VHM7"/>
<dbReference type="STRING" id="181874.A0A409VHM7"/>
<dbReference type="EMBL" id="NHTK01006059">
    <property type="protein sequence ID" value="PPQ65741.1"/>
    <property type="molecule type" value="Genomic_DNA"/>
</dbReference>
<feature type="transmembrane region" description="Helical" evidence="2">
    <location>
        <begin position="1036"/>
        <end position="1053"/>
    </location>
</feature>
<feature type="region of interest" description="Disordered" evidence="1">
    <location>
        <begin position="231"/>
        <end position="311"/>
    </location>
</feature>
<keyword evidence="4" id="KW-1185">Reference proteome</keyword>
<accession>A0A409VHM7</accession>
<feature type="transmembrane region" description="Helical" evidence="2">
    <location>
        <begin position="1081"/>
        <end position="1102"/>
    </location>
</feature>
<feature type="compositionally biased region" description="Polar residues" evidence="1">
    <location>
        <begin position="80"/>
        <end position="92"/>
    </location>
</feature>
<dbReference type="Proteomes" id="UP000284842">
    <property type="component" value="Unassembled WGS sequence"/>
</dbReference>
<feature type="region of interest" description="Disordered" evidence="1">
    <location>
        <begin position="1"/>
        <end position="182"/>
    </location>
</feature>
<evidence type="ECO:0000313" key="3">
    <source>
        <dbReference type="EMBL" id="PPQ65741.1"/>
    </source>
</evidence>
<sequence>MTNAMTPRSSTPASSDDNADTASLRRSTSRTSLTQSLFGGGGSKHVDVHQPSPIAESPAREWEATGSGIKGESGNGGATSGPSPLAKSSSAVPTEPEVSQPAPAQEMGRPVDNTAPPLVDSTAGNHGAFKDPLEDDELPTSGPIRDPFSSSPPAPPVPQIIDTPAPQITESPAPLFNVPAHVTAPPVEHSDSYFGKPMVESMKGISTDDLHNQSTPAPIPVPPQFARAVDENSIAPAPSVHEREGSSRVPSIAPVSVPVSRVPSAAPVPVSRAPSVAPVPQMSRAPSAQAPPAPVPVSRAVSQAPPSPAPVPVSIPVSREPSAQAQPYVPASIPVSRAVSQQPAPAPVISRDPSNQPPSNIPTVPVTREPSQAGSVKIMPVPVPVPFTQAEEPLPNPHPEQPQQPQFTITPASPPFSSPEPTFVHHESPPMPHPDPYANPFADPYAGHDIWGGAVVNPGFESGAPIPPVTSRGQAEAAVTKQEEATNVTRDREVHNDPWGELPVSTAIVAAGVVGMDRGGNLSRESRKSAHVNGNANGNVATAVIPPAAVSREPSGQREYVAGVGVGAGGGSVSREPSFRMPNPHDSGVAPAVPVGFAIPFMNPGPIPGQESLSLNLVLISNAIIRPEPGMTATVIDNKPHVDDHTTIFMPLPPFQEVTSGKYPLSKEVPTSERTPLLTKEPEDIKHRSSGAPMPIPVPIPSYAPTVNHVDVSPLAGTSSHPQTYNQEQGYSSTTMSNLAAETHARILTSQLQPRLHSLGWLEYHLPDGMFYYVHPTRKMVTDLNLRRDGVLDRVTAWMEEDGREGESVGVFVEGWVVERVDGVPKALGKKGKGRKVERDPRTMVLERYWVDHHARSVVKDEEVLMPPGRGNGYGNGHGSYSYGYGGVGKGKRHSMTGNGGVNRRSDDDQLDMEYKYWTFMEAHPAHTALPPRAKAEAMDVLTWAWTDRLLPSHRSIPPPFNQDECNELSTLLRSFGPDKTDENGIETRIISRILIRVALWRQTYFRPHKPLPLDAHFYASNGQVVSRQGGSAFDIVQTIVACMLLGIPYLFVETTNTTANARTTAGDEAQMMMNPRSNPMLIVGGVSCIFAAIILSTSVTFLSMPSLSYFTRVSILVSLSLATLSLATTGIAILWNKSEIDASASSATSHSGGVNQERKIITARTLILSAPLVFLSYSIIAFLVAILSHALPTLSIWFFSALQFVL</sequence>
<keyword evidence="2" id="KW-1133">Transmembrane helix</keyword>
<dbReference type="AlphaFoldDB" id="A0A409VHM7"/>
<organism evidence="3 4">
    <name type="scientific">Panaeolus cyanescens</name>
    <dbReference type="NCBI Taxonomy" id="181874"/>
    <lineage>
        <taxon>Eukaryota</taxon>
        <taxon>Fungi</taxon>
        <taxon>Dikarya</taxon>
        <taxon>Basidiomycota</taxon>
        <taxon>Agaricomycotina</taxon>
        <taxon>Agaricomycetes</taxon>
        <taxon>Agaricomycetidae</taxon>
        <taxon>Agaricales</taxon>
        <taxon>Agaricineae</taxon>
        <taxon>Galeropsidaceae</taxon>
        <taxon>Panaeolus</taxon>
    </lineage>
</organism>
<evidence type="ECO:0000256" key="1">
    <source>
        <dbReference type="SAM" id="MobiDB-lite"/>
    </source>
</evidence>
<keyword evidence="2" id="KW-0472">Membrane</keyword>
<evidence type="ECO:0000313" key="4">
    <source>
        <dbReference type="Proteomes" id="UP000284842"/>
    </source>
</evidence>
<keyword evidence="2" id="KW-0812">Transmembrane</keyword>
<feature type="region of interest" description="Disordered" evidence="1">
    <location>
        <begin position="339"/>
        <end position="372"/>
    </location>
</feature>
<name>A0A409VHM7_9AGAR</name>
<feature type="compositionally biased region" description="Gly residues" evidence="1">
    <location>
        <begin position="68"/>
        <end position="79"/>
    </location>
</feature>
<comment type="caution">
    <text evidence="3">The sequence shown here is derived from an EMBL/GenBank/DDBJ whole genome shotgun (WGS) entry which is preliminary data.</text>
</comment>
<reference evidence="3 4" key="1">
    <citation type="journal article" date="2018" name="Evol. Lett.">
        <title>Horizontal gene cluster transfer increased hallucinogenic mushroom diversity.</title>
        <authorList>
            <person name="Reynolds H.T."/>
            <person name="Vijayakumar V."/>
            <person name="Gluck-Thaler E."/>
            <person name="Korotkin H.B."/>
            <person name="Matheny P.B."/>
            <person name="Slot J.C."/>
        </authorList>
    </citation>
    <scope>NUCLEOTIDE SEQUENCE [LARGE SCALE GENOMIC DNA]</scope>
    <source>
        <strain evidence="3 4">2629</strain>
    </source>
</reference>
<feature type="transmembrane region" description="Helical" evidence="2">
    <location>
        <begin position="1167"/>
        <end position="1192"/>
    </location>
</feature>
<feature type="region of interest" description="Disordered" evidence="1">
    <location>
        <begin position="386"/>
        <end position="440"/>
    </location>
</feature>
<feature type="compositionally biased region" description="Low complexity" evidence="1">
    <location>
        <begin position="247"/>
        <end position="288"/>
    </location>
</feature>
<dbReference type="OrthoDB" id="3245306at2759"/>
<feature type="compositionally biased region" description="Polar residues" evidence="1">
    <location>
        <begin position="1"/>
        <end position="16"/>
    </location>
</feature>
<proteinExistence type="predicted"/>
<gene>
    <name evidence="3" type="ORF">CVT24_011774</name>
</gene>
<protein>
    <submittedName>
        <fullName evidence="3">Uncharacterized protein</fullName>
    </submittedName>
</protein>